<evidence type="ECO:0000256" key="1">
    <source>
        <dbReference type="ARBA" id="ARBA00022679"/>
    </source>
</evidence>
<dbReference type="AlphaFoldDB" id="A0A2M9C4F8"/>
<name>A0A2M9C4F8_9MICO</name>
<dbReference type="InterPro" id="IPR056935">
    <property type="entry name" value="Rv0428c-like_C"/>
</dbReference>
<keyword evidence="5" id="KW-1185">Reference proteome</keyword>
<proteinExistence type="predicted"/>
<dbReference type="InterPro" id="IPR000182">
    <property type="entry name" value="GNAT_dom"/>
</dbReference>
<feature type="domain" description="N-acetyltransferase" evidence="3">
    <location>
        <begin position="119"/>
        <end position="278"/>
    </location>
</feature>
<dbReference type="Gene3D" id="3.40.630.30">
    <property type="match status" value="1"/>
</dbReference>
<accession>A0A2M9C4F8</accession>
<dbReference type="GO" id="GO:0016747">
    <property type="term" value="F:acyltransferase activity, transferring groups other than amino-acyl groups"/>
    <property type="evidence" value="ECO:0007669"/>
    <property type="project" value="InterPro"/>
</dbReference>
<dbReference type="InterPro" id="IPR050680">
    <property type="entry name" value="YpeA/RimI_acetyltransf"/>
</dbReference>
<dbReference type="PANTHER" id="PTHR43420">
    <property type="entry name" value="ACETYLTRANSFERASE"/>
    <property type="match status" value="1"/>
</dbReference>
<organism evidence="4 5">
    <name type="scientific">Compostimonas suwonensis</name>
    <dbReference type="NCBI Taxonomy" id="1048394"/>
    <lineage>
        <taxon>Bacteria</taxon>
        <taxon>Bacillati</taxon>
        <taxon>Actinomycetota</taxon>
        <taxon>Actinomycetes</taxon>
        <taxon>Micrococcales</taxon>
        <taxon>Microbacteriaceae</taxon>
        <taxon>Compostimonas</taxon>
    </lineage>
</organism>
<dbReference type="OrthoDB" id="9775595at2"/>
<keyword evidence="2" id="KW-0012">Acyltransferase</keyword>
<evidence type="ECO:0000313" key="4">
    <source>
        <dbReference type="EMBL" id="PJJ65406.1"/>
    </source>
</evidence>
<dbReference type="PROSITE" id="PS51186">
    <property type="entry name" value="GNAT"/>
    <property type="match status" value="1"/>
</dbReference>
<gene>
    <name evidence="4" type="ORF">CLV54_0439</name>
</gene>
<keyword evidence="1" id="KW-0808">Transferase</keyword>
<sequence>MITSAFLDSLADEAWPGLDTVRIDGWLLRAAEGVTRRSNSVLPAGPVGDAEAAIARVEGEYARRGIRPAFQLSDAAVPPGLAELLAARGYEPQGTTATQTADAAAVLSAIGEAAPPTGFAVRVAGEPDAAWLELWWSVDGRGGGHELDVARRILLSCPALYASVLDERGATVAVARLALVERGGERGGSDGGRGGDDGRARERWGGLYALAVAPAHRRRGLAGVVIGALTTEARAAGVERLWLQVAVDNAPALALYGRLGFATVSGYRYWCAPDGLDR</sequence>
<dbReference type="CDD" id="cd04301">
    <property type="entry name" value="NAT_SF"/>
    <property type="match status" value="1"/>
</dbReference>
<dbReference type="Pfam" id="PF24553">
    <property type="entry name" value="Rv0428c_C"/>
    <property type="match status" value="1"/>
</dbReference>
<dbReference type="SUPFAM" id="SSF55729">
    <property type="entry name" value="Acyl-CoA N-acyltransferases (Nat)"/>
    <property type="match status" value="1"/>
</dbReference>
<dbReference type="PANTHER" id="PTHR43420:SF47">
    <property type="entry name" value="N-ACETYLTRANSFERASE DOMAIN-CONTAINING PROTEIN"/>
    <property type="match status" value="1"/>
</dbReference>
<reference evidence="4 5" key="1">
    <citation type="submission" date="2017-11" db="EMBL/GenBank/DDBJ databases">
        <title>Genomic Encyclopedia of Archaeal and Bacterial Type Strains, Phase II (KMG-II): From Individual Species to Whole Genera.</title>
        <authorList>
            <person name="Goeker M."/>
        </authorList>
    </citation>
    <scope>NUCLEOTIDE SEQUENCE [LARGE SCALE GENOMIC DNA]</scope>
    <source>
        <strain evidence="4 5">DSM 25625</strain>
    </source>
</reference>
<evidence type="ECO:0000256" key="2">
    <source>
        <dbReference type="ARBA" id="ARBA00023315"/>
    </source>
</evidence>
<evidence type="ECO:0000259" key="3">
    <source>
        <dbReference type="PROSITE" id="PS51186"/>
    </source>
</evidence>
<dbReference type="EMBL" id="PGFB01000001">
    <property type="protein sequence ID" value="PJJ65406.1"/>
    <property type="molecule type" value="Genomic_DNA"/>
</dbReference>
<dbReference type="Proteomes" id="UP000230161">
    <property type="component" value="Unassembled WGS sequence"/>
</dbReference>
<dbReference type="InterPro" id="IPR016181">
    <property type="entry name" value="Acyl_CoA_acyltransferase"/>
</dbReference>
<comment type="caution">
    <text evidence="4">The sequence shown here is derived from an EMBL/GenBank/DDBJ whole genome shotgun (WGS) entry which is preliminary data.</text>
</comment>
<evidence type="ECO:0000313" key="5">
    <source>
        <dbReference type="Proteomes" id="UP000230161"/>
    </source>
</evidence>
<dbReference type="RefSeq" id="WP_100343309.1">
    <property type="nucleotide sequence ID" value="NZ_PGFB01000001.1"/>
</dbReference>
<protein>
    <submittedName>
        <fullName evidence="4">FR47-like protein</fullName>
    </submittedName>
</protein>